<feature type="repeat" description="ANK" evidence="3">
    <location>
        <begin position="500"/>
        <end position="532"/>
    </location>
</feature>
<dbReference type="InterPro" id="IPR002110">
    <property type="entry name" value="Ankyrin_rpt"/>
</dbReference>
<dbReference type="Gene3D" id="1.20.900.10">
    <property type="entry name" value="Dbl homology (DH) domain"/>
    <property type="match status" value="1"/>
</dbReference>
<protein>
    <submittedName>
        <fullName evidence="6">Molting protein mlt-4</fullName>
    </submittedName>
</protein>
<feature type="repeat" description="ANK" evidence="3">
    <location>
        <begin position="207"/>
        <end position="239"/>
    </location>
</feature>
<feature type="repeat" description="ANK" evidence="3">
    <location>
        <begin position="364"/>
        <end position="396"/>
    </location>
</feature>
<dbReference type="InterPro" id="IPR047887">
    <property type="entry name" value="ARHGAP20_PH"/>
</dbReference>
<evidence type="ECO:0000256" key="4">
    <source>
        <dbReference type="SAM" id="MobiDB-lite"/>
    </source>
</evidence>
<dbReference type="CDD" id="cd00160">
    <property type="entry name" value="RhoGEF"/>
    <property type="match status" value="1"/>
</dbReference>
<dbReference type="InterPro" id="IPR011993">
    <property type="entry name" value="PH-like_dom_sf"/>
</dbReference>
<dbReference type="Pfam" id="PF00023">
    <property type="entry name" value="Ank"/>
    <property type="match status" value="1"/>
</dbReference>
<feature type="repeat" description="ANK" evidence="3">
    <location>
        <begin position="73"/>
        <end position="105"/>
    </location>
</feature>
<dbReference type="SUPFAM" id="SSF48403">
    <property type="entry name" value="Ankyrin repeat"/>
    <property type="match status" value="4"/>
</dbReference>
<feature type="repeat" description="ANK" evidence="3">
    <location>
        <begin position="39"/>
        <end position="71"/>
    </location>
</feature>
<feature type="domain" description="DH" evidence="5">
    <location>
        <begin position="819"/>
        <end position="1002"/>
    </location>
</feature>
<feature type="repeat" description="ANK" evidence="3">
    <location>
        <begin position="240"/>
        <end position="272"/>
    </location>
</feature>
<dbReference type="Proteomes" id="UP001149090">
    <property type="component" value="Unassembled WGS sequence"/>
</dbReference>
<sequence length="1447" mass="164878">MSSDYLETVFQLCRAGKIDVLKQMLEKKDNQLWKGKNQLNQNALFVAIEHNRIEVVKLLLNNGIETELKSKATGFYPIHLVIEKNQPEILKLLLESGADPNSESAHKFAPIHFSVKLGRIECFKYLIANEKVDLYSIDLQRNNILHLCALTNRTEEASMIIEKTEFKLNTKNNDGMMPIHIAAQKSHFDILEVFSQKSFSFEDLSSDEQSVLHYAAESGNIKSVELVLQHKVAIDSPNSAGLTPLQIAQIYGHEEVVRLLSSKGARSVVHDYTKTNNFTALKNYIAKFPSSVNAIDYSCRQPIHWAAMNGFDEITELLINSGSQIDKEDRENFTPLLLAIRNDNKNTMRMLIQHGASLEKCDTEKNTAIHLALIYGHLETADYLTEKGANLDTKNIKGYTPFHLACLSGSEGLFEKMLDQGANLTILTNQQQTILHLSCKKSRVGIAKKIVTMSKLMDLRIDEPDIKNQTPFLLAVKKNNMEIVEFLFKMGININIENKKGFRPIHYAIMNSNASLVKMLLENQADISNEVDGKNIVEFVVEKSRSAEMMILFMGSENPQVQKYLNEKDSMGNLAIHRVAITRKTEMLAALASDPRFVNAQNNEGNTAAHIVAMDNIKETAQALAKTEMDLAIRNKENLTPFEIACQKGSRDFVQILLDNYEKVLDLTGNSGKMGILFAGKNGHLEIAEMLVSRGVECPLVEFLQANQIDAAKDLLEQGFLADIIGICGENALHLGIKNKMNSLLPEILQRVRDVNKKNATGKNAIQIAAEEGNLEACNLLLDYGVDLVNYSKAPDFPHLLAENNKHSECAGMLTAEFKRTYAVFEIVQTERNYVNIIGLLVTRFAKSAVDKKVLSKTEAKTVFMNISDIWKSHTSFLENLEQRTKHWNRHEKIGDIITKHSESLYQYRDYNTNFENSRAKIKELESTNQAFVKHLKDLGKDPELRKLDLNTILIKPVQRLGQYPLLLKEVVKRTPQNHPDYPLVTEALRIYTTSANDINEQKRMEEQLIQLGELEKQISGLPLALSKSKQRVLLHRGKINYLEIVDIEPEELMKKNRERTRSFATPKSMTLKPNRSMHRKQTKKKSKKPKSRNTNDFLLMEPTVNPFHFPAIRSMKKINRQNFDFHLDADAQNELEWLNTPIPKKRETHGYNVGQRYLFLFNDLLLICKQKKTDNYELEHCFPIVSIFVSKYVLGLPDPEFKSFQITTPTGTYAFVTESTLDCSSLREQLKSAISRSIQFYFDFIDDKVEQTRVDMGNKSVDWRSPFHQRTMSSVKKVNLNTSYSFLNTTPFVSKSEEPDQGMSPLDFLTGKSPKTISKKSSYPLIKKELYIPKDSPKPTKLQLSHVQSEISPVQNRMIPKNEKKKSSLSLYSSICYYLQNSNGKLRVKSSKFICLAQSPQHLEKKIYERIELKDGFIPSLKNIRILSTQLTEGNENFLFENEFYK</sequence>
<dbReference type="InterPro" id="IPR035899">
    <property type="entry name" value="DBL_dom_sf"/>
</dbReference>
<dbReference type="PROSITE" id="PS50297">
    <property type="entry name" value="ANK_REP_REGION"/>
    <property type="match status" value="9"/>
</dbReference>
<feature type="compositionally biased region" description="Basic residues" evidence="4">
    <location>
        <begin position="1076"/>
        <end position="1092"/>
    </location>
</feature>
<dbReference type="EMBL" id="JAPDFW010000022">
    <property type="protein sequence ID" value="KAJ5079741.1"/>
    <property type="molecule type" value="Genomic_DNA"/>
</dbReference>
<evidence type="ECO:0000313" key="7">
    <source>
        <dbReference type="Proteomes" id="UP001149090"/>
    </source>
</evidence>
<feature type="repeat" description="ANK" evidence="3">
    <location>
        <begin position="331"/>
        <end position="363"/>
    </location>
</feature>
<feature type="repeat" description="ANK" evidence="3">
    <location>
        <begin position="298"/>
        <end position="330"/>
    </location>
</feature>
<feature type="repeat" description="ANK" evidence="3">
    <location>
        <begin position="397"/>
        <end position="429"/>
    </location>
</feature>
<dbReference type="Gene3D" id="1.25.40.20">
    <property type="entry name" value="Ankyrin repeat-containing domain"/>
    <property type="match status" value="6"/>
</dbReference>
<evidence type="ECO:0000259" key="5">
    <source>
        <dbReference type="PROSITE" id="PS50010"/>
    </source>
</evidence>
<dbReference type="Pfam" id="PF12796">
    <property type="entry name" value="Ank_2"/>
    <property type="match status" value="7"/>
</dbReference>
<keyword evidence="1" id="KW-0677">Repeat</keyword>
<dbReference type="Pfam" id="PF00621">
    <property type="entry name" value="RhoGEF"/>
    <property type="match status" value="1"/>
</dbReference>
<dbReference type="InterPro" id="IPR000219">
    <property type="entry name" value="DH_dom"/>
</dbReference>
<dbReference type="SMART" id="SM00325">
    <property type="entry name" value="RhoGEF"/>
    <property type="match status" value="1"/>
</dbReference>
<dbReference type="InterPro" id="IPR001849">
    <property type="entry name" value="PH_domain"/>
</dbReference>
<dbReference type="PROSITE" id="PS50088">
    <property type="entry name" value="ANK_REPEAT"/>
    <property type="match status" value="11"/>
</dbReference>
<dbReference type="PANTHER" id="PTHR24198:SF165">
    <property type="entry name" value="ANKYRIN REPEAT-CONTAINING PROTEIN-RELATED"/>
    <property type="match status" value="1"/>
</dbReference>
<feature type="compositionally biased region" description="Polar residues" evidence="4">
    <location>
        <begin position="1063"/>
        <end position="1074"/>
    </location>
</feature>
<dbReference type="GO" id="GO:0005085">
    <property type="term" value="F:guanyl-nucleotide exchange factor activity"/>
    <property type="evidence" value="ECO:0007669"/>
    <property type="project" value="InterPro"/>
</dbReference>
<keyword evidence="7" id="KW-1185">Reference proteome</keyword>
<dbReference type="InterPro" id="IPR036770">
    <property type="entry name" value="Ankyrin_rpt-contain_sf"/>
</dbReference>
<accession>A0A9Q0LW48</accession>
<comment type="caution">
    <text evidence="6">The sequence shown here is derived from an EMBL/GenBank/DDBJ whole genome shotgun (WGS) entry which is preliminary data.</text>
</comment>
<dbReference type="SMART" id="SM00233">
    <property type="entry name" value="PH"/>
    <property type="match status" value="1"/>
</dbReference>
<reference evidence="6" key="1">
    <citation type="submission" date="2022-10" db="EMBL/GenBank/DDBJ databases">
        <title>Novel sulphate-reducing endosymbionts in the free-living metamonad Anaeramoeba.</title>
        <authorList>
            <person name="Jerlstrom-Hultqvist J."/>
            <person name="Cepicka I."/>
            <person name="Gallot-Lavallee L."/>
            <person name="Salas-Leiva D."/>
            <person name="Curtis B.A."/>
            <person name="Zahonova K."/>
            <person name="Pipaliya S."/>
            <person name="Dacks J."/>
            <person name="Roger A.J."/>
        </authorList>
    </citation>
    <scope>NUCLEOTIDE SEQUENCE</scope>
    <source>
        <strain evidence="6">BMAN</strain>
    </source>
</reference>
<keyword evidence="2 3" id="KW-0040">ANK repeat</keyword>
<organism evidence="6 7">
    <name type="scientific">Anaeramoeba ignava</name>
    <name type="common">Anaerobic marine amoeba</name>
    <dbReference type="NCBI Taxonomy" id="1746090"/>
    <lineage>
        <taxon>Eukaryota</taxon>
        <taxon>Metamonada</taxon>
        <taxon>Anaeramoebidae</taxon>
        <taxon>Anaeramoeba</taxon>
    </lineage>
</organism>
<proteinExistence type="predicted"/>
<dbReference type="SUPFAM" id="SSF50729">
    <property type="entry name" value="PH domain-like"/>
    <property type="match status" value="1"/>
</dbReference>
<name>A0A9Q0LW48_ANAIG</name>
<dbReference type="PROSITE" id="PS50010">
    <property type="entry name" value="DH_2"/>
    <property type="match status" value="1"/>
</dbReference>
<dbReference type="SMART" id="SM00248">
    <property type="entry name" value="ANK"/>
    <property type="match status" value="21"/>
</dbReference>
<dbReference type="Pfam" id="PF22286">
    <property type="entry name" value="RHG20_PH"/>
    <property type="match status" value="1"/>
</dbReference>
<dbReference type="PANTHER" id="PTHR24198">
    <property type="entry name" value="ANKYRIN REPEAT AND PROTEIN KINASE DOMAIN-CONTAINING PROTEIN"/>
    <property type="match status" value="1"/>
</dbReference>
<dbReference type="OrthoDB" id="2272012at2759"/>
<feature type="repeat" description="ANK" evidence="3">
    <location>
        <begin position="467"/>
        <end position="499"/>
    </location>
</feature>
<dbReference type="SUPFAM" id="SSF48065">
    <property type="entry name" value="DBL homology domain (DH-domain)"/>
    <property type="match status" value="1"/>
</dbReference>
<evidence type="ECO:0000256" key="1">
    <source>
        <dbReference type="ARBA" id="ARBA00022737"/>
    </source>
</evidence>
<evidence type="ECO:0000256" key="2">
    <source>
        <dbReference type="ARBA" id="ARBA00023043"/>
    </source>
</evidence>
<evidence type="ECO:0000256" key="3">
    <source>
        <dbReference type="PROSITE-ProRule" id="PRU00023"/>
    </source>
</evidence>
<dbReference type="Gene3D" id="2.30.29.30">
    <property type="entry name" value="Pleckstrin-homology domain (PH domain)/Phosphotyrosine-binding domain (PTB)"/>
    <property type="match status" value="1"/>
</dbReference>
<feature type="repeat" description="ANK" evidence="3">
    <location>
        <begin position="761"/>
        <end position="793"/>
    </location>
</feature>
<gene>
    <name evidence="6" type="ORF">M0811_04051</name>
</gene>
<evidence type="ECO:0000313" key="6">
    <source>
        <dbReference type="EMBL" id="KAJ5079741.1"/>
    </source>
</evidence>
<feature type="region of interest" description="Disordered" evidence="4">
    <location>
        <begin position="1057"/>
        <end position="1096"/>
    </location>
</feature>